<evidence type="ECO:0000313" key="1">
    <source>
        <dbReference type="EMBL" id="MCF0065636.1"/>
    </source>
</evidence>
<proteinExistence type="predicted"/>
<evidence type="ECO:0008006" key="3">
    <source>
        <dbReference type="Google" id="ProtNLM"/>
    </source>
</evidence>
<name>A0A9X1TGJ9_9BACT</name>
<dbReference type="InterPro" id="IPR036280">
    <property type="entry name" value="Multihaem_cyt_sf"/>
</dbReference>
<keyword evidence="2" id="KW-1185">Reference proteome</keyword>
<dbReference type="Proteomes" id="UP001139000">
    <property type="component" value="Unassembled WGS sequence"/>
</dbReference>
<gene>
    <name evidence="1" type="ORF">LXM26_29240</name>
</gene>
<protein>
    <recommendedName>
        <fullName evidence="3">Cytochrome c domain-containing protein</fullName>
    </recommendedName>
</protein>
<accession>A0A9X1TGJ9</accession>
<comment type="caution">
    <text evidence="1">The sequence shown here is derived from an EMBL/GenBank/DDBJ whole genome shotgun (WGS) entry which is preliminary data.</text>
</comment>
<evidence type="ECO:0000313" key="2">
    <source>
        <dbReference type="Proteomes" id="UP001139000"/>
    </source>
</evidence>
<dbReference type="EMBL" id="JAJTTC010000012">
    <property type="protein sequence ID" value="MCF0065636.1"/>
    <property type="molecule type" value="Genomic_DNA"/>
</dbReference>
<dbReference type="SUPFAM" id="SSF48695">
    <property type="entry name" value="Multiheme cytochromes"/>
    <property type="match status" value="1"/>
</dbReference>
<dbReference type="AlphaFoldDB" id="A0A9X1TGJ9"/>
<sequence>MKEIKFGRSPFLFATIVVILTCFVQAKELIHEDQIDDLDAARVKPMEQISEANLRAAESKRAFLDAYTVFMHPRCMNCHPKGDTPFQGDDSHLHSQGVTRGVDGKGVYANKCSNCHQPQTTELEGAHLPPSHPNWHLPPANRKMVFEGKSPRELAASFKDSSFTGFATMERFIDHVEKDPLVQHSFTYGNRPPLSHDVFVARVKEWINKGAVLPDK</sequence>
<dbReference type="RefSeq" id="WP_234658650.1">
    <property type="nucleotide sequence ID" value="NZ_CP094997.1"/>
</dbReference>
<organism evidence="1 2">
    <name type="scientific">Dyadobacter chenwenxiniae</name>
    <dbReference type="NCBI Taxonomy" id="2906456"/>
    <lineage>
        <taxon>Bacteria</taxon>
        <taxon>Pseudomonadati</taxon>
        <taxon>Bacteroidota</taxon>
        <taxon>Cytophagia</taxon>
        <taxon>Cytophagales</taxon>
        <taxon>Spirosomataceae</taxon>
        <taxon>Dyadobacter</taxon>
    </lineage>
</organism>
<reference evidence="1" key="1">
    <citation type="submission" date="2021-12" db="EMBL/GenBank/DDBJ databases">
        <title>Novel species in genus Dyadobacter.</title>
        <authorList>
            <person name="Ma C."/>
        </authorList>
    </citation>
    <scope>NUCLEOTIDE SEQUENCE</scope>
    <source>
        <strain evidence="1">LJ419</strain>
    </source>
</reference>